<dbReference type="PANTHER" id="PTHR39624:SF2">
    <property type="entry name" value="OSMC-LIKE PROTEIN"/>
    <property type="match status" value="1"/>
</dbReference>
<dbReference type="GO" id="GO:0016787">
    <property type="term" value="F:hydrolase activity"/>
    <property type="evidence" value="ECO:0007669"/>
    <property type="project" value="UniProtKB-KW"/>
</dbReference>
<sequence length="405" mass="43026">MHSEKIHFPGAGGAMLAARLDLPEGPVRAAAVLAHCFTCSKDIAAARRISGRLAALGIAVLRFDFTGLGHSAGEFANTNFSSNVADLLAAAAWMDGRGMPAQLLIGHSLGGAATLKAAPQIKSLRAVVSIGAPFDPAHVAHNFGGKLDEIRDKGKAMVSLAGRDIEIRQQFLDDVSQASLADALPRLGAALLVLHAPRDAVVGIENANAIFSAAKHPKSFVSLDDADHLISREADAEYVADLISSWSSRYLDMAPEPVKPDFPEGVVRNPEAEASGFRQDITIGGVHQLVADEPTSMGGTDLGPSPYQLLSAALGACTTMTIRLYARRKGIPLDHVACDVAHNKCHTEDCEDCDKTEPKIDVFHRDIRLEGDLTVDQRAALLAIADKCPVHRTLHGQAIIETKLT</sequence>
<protein>
    <submittedName>
        <fullName evidence="2">Alpha/beta fold hydrolase</fullName>
    </submittedName>
</protein>
<dbReference type="InterPro" id="IPR036102">
    <property type="entry name" value="OsmC/Ohrsf"/>
</dbReference>
<dbReference type="EMBL" id="CP039965">
    <property type="protein sequence ID" value="QCO57819.1"/>
    <property type="molecule type" value="Genomic_DNA"/>
</dbReference>
<keyword evidence="2" id="KW-0378">Hydrolase</keyword>
<evidence type="ECO:0000313" key="3">
    <source>
        <dbReference type="Proteomes" id="UP000298631"/>
    </source>
</evidence>
<dbReference type="Pfam" id="PF02566">
    <property type="entry name" value="OsmC"/>
    <property type="match status" value="1"/>
</dbReference>
<dbReference type="RefSeq" id="WP_137195630.1">
    <property type="nucleotide sequence ID" value="NZ_CP039965.1"/>
</dbReference>
<keyword evidence="3" id="KW-1185">Reference proteome</keyword>
<organism evidence="2 3">
    <name type="scientific">Pseudorhodobacter turbinis</name>
    <dbReference type="NCBI Taxonomy" id="2500533"/>
    <lineage>
        <taxon>Bacteria</taxon>
        <taxon>Pseudomonadati</taxon>
        <taxon>Pseudomonadota</taxon>
        <taxon>Alphaproteobacteria</taxon>
        <taxon>Rhodobacterales</taxon>
        <taxon>Paracoccaceae</taxon>
        <taxon>Pseudorhodobacter</taxon>
    </lineage>
</organism>
<dbReference type="InterPro" id="IPR015946">
    <property type="entry name" value="KH_dom-like_a/b"/>
</dbReference>
<feature type="domain" description="AB hydrolase-1" evidence="1">
    <location>
        <begin position="32"/>
        <end position="239"/>
    </location>
</feature>
<reference evidence="2 3" key="1">
    <citation type="submission" date="2019-05" db="EMBL/GenBank/DDBJ databases">
        <title>Pseudorhodobacter turbinis sp. nov., isolated from the gut of the Korean turban shell.</title>
        <authorList>
            <person name="Jeong Y.-S."/>
            <person name="Kang W.-R."/>
            <person name="Bae J.-W."/>
        </authorList>
    </citation>
    <scope>NUCLEOTIDE SEQUENCE [LARGE SCALE GENOMIC DNA]</scope>
    <source>
        <strain evidence="2 3">S12M18</strain>
        <plasmid evidence="2 3">unnamed1</plasmid>
    </source>
</reference>
<dbReference type="InterPro" id="IPR003718">
    <property type="entry name" value="OsmC/Ohr_fam"/>
</dbReference>
<dbReference type="InterPro" id="IPR000073">
    <property type="entry name" value="AB_hydrolase_1"/>
</dbReference>
<dbReference type="Gene3D" id="3.40.50.1820">
    <property type="entry name" value="alpha/beta hydrolase"/>
    <property type="match status" value="1"/>
</dbReference>
<proteinExistence type="predicted"/>
<dbReference type="SUPFAM" id="SSF53474">
    <property type="entry name" value="alpha/beta-Hydrolases"/>
    <property type="match status" value="1"/>
</dbReference>
<dbReference type="PANTHER" id="PTHR39624">
    <property type="entry name" value="PROTEIN INVOLVED IN RIMO-MEDIATED BETA-METHYLTHIOLATION OF RIBOSOMAL PROTEIN S12 YCAO"/>
    <property type="match status" value="1"/>
</dbReference>
<name>A0A4P8ELE1_9RHOB</name>
<keyword evidence="2" id="KW-0614">Plasmid</keyword>
<dbReference type="Pfam" id="PF12697">
    <property type="entry name" value="Abhydrolase_6"/>
    <property type="match status" value="1"/>
</dbReference>
<gene>
    <name evidence="2" type="ORF">EOK75_19325</name>
</gene>
<evidence type="ECO:0000259" key="1">
    <source>
        <dbReference type="Pfam" id="PF12697"/>
    </source>
</evidence>
<dbReference type="KEGG" id="pseb:EOK75_19325"/>
<dbReference type="SUPFAM" id="SSF82784">
    <property type="entry name" value="OsmC-like"/>
    <property type="match status" value="1"/>
</dbReference>
<accession>A0A4P8ELE1</accession>
<dbReference type="InterPro" id="IPR029058">
    <property type="entry name" value="AB_hydrolase_fold"/>
</dbReference>
<evidence type="ECO:0000313" key="2">
    <source>
        <dbReference type="EMBL" id="QCO57819.1"/>
    </source>
</evidence>
<dbReference type="AlphaFoldDB" id="A0A4P8ELE1"/>
<dbReference type="Gene3D" id="3.30.300.20">
    <property type="match status" value="1"/>
</dbReference>
<geneLocation type="plasmid" evidence="2 3">
    <name>unnamed1</name>
</geneLocation>
<dbReference type="OrthoDB" id="9789573at2"/>
<dbReference type="Proteomes" id="UP000298631">
    <property type="component" value="Plasmid unnamed1"/>
</dbReference>